<evidence type="ECO:0000313" key="3">
    <source>
        <dbReference type="Proteomes" id="UP000637002"/>
    </source>
</evidence>
<dbReference type="Proteomes" id="UP000637002">
    <property type="component" value="Unassembled WGS sequence"/>
</dbReference>
<accession>A0A916UBZ6</accession>
<organism evidence="2 3">
    <name type="scientific">Chelatococcus reniformis</name>
    <dbReference type="NCBI Taxonomy" id="1494448"/>
    <lineage>
        <taxon>Bacteria</taxon>
        <taxon>Pseudomonadati</taxon>
        <taxon>Pseudomonadota</taxon>
        <taxon>Alphaproteobacteria</taxon>
        <taxon>Hyphomicrobiales</taxon>
        <taxon>Chelatococcaceae</taxon>
        <taxon>Chelatococcus</taxon>
    </lineage>
</organism>
<reference evidence="2" key="2">
    <citation type="submission" date="2020-09" db="EMBL/GenBank/DDBJ databases">
        <authorList>
            <person name="Sun Q."/>
            <person name="Zhou Y."/>
        </authorList>
    </citation>
    <scope>NUCLEOTIDE SEQUENCE</scope>
    <source>
        <strain evidence="2">CGMCC 1.12919</strain>
    </source>
</reference>
<evidence type="ECO:0000313" key="2">
    <source>
        <dbReference type="EMBL" id="GGC66669.1"/>
    </source>
</evidence>
<comment type="caution">
    <text evidence="2">The sequence shown here is derived from an EMBL/GenBank/DDBJ whole genome shotgun (WGS) entry which is preliminary data.</text>
</comment>
<gene>
    <name evidence="2" type="ORF">GCM10010994_26580</name>
</gene>
<keyword evidence="3" id="KW-1185">Reference proteome</keyword>
<evidence type="ECO:0000256" key="1">
    <source>
        <dbReference type="SAM" id="MobiDB-lite"/>
    </source>
</evidence>
<feature type="compositionally biased region" description="Basic and acidic residues" evidence="1">
    <location>
        <begin position="9"/>
        <end position="20"/>
    </location>
</feature>
<reference evidence="2" key="1">
    <citation type="journal article" date="2014" name="Int. J. Syst. Evol. Microbiol.">
        <title>Complete genome sequence of Corynebacterium casei LMG S-19264T (=DSM 44701T), isolated from a smear-ripened cheese.</title>
        <authorList>
            <consortium name="US DOE Joint Genome Institute (JGI-PGF)"/>
            <person name="Walter F."/>
            <person name="Albersmeier A."/>
            <person name="Kalinowski J."/>
            <person name="Ruckert C."/>
        </authorList>
    </citation>
    <scope>NUCLEOTIDE SEQUENCE</scope>
    <source>
        <strain evidence="2">CGMCC 1.12919</strain>
    </source>
</reference>
<feature type="region of interest" description="Disordered" evidence="1">
    <location>
        <begin position="1"/>
        <end position="28"/>
    </location>
</feature>
<dbReference type="AlphaFoldDB" id="A0A916UBZ6"/>
<sequence>MRGQGQIDTFEHTTNGEKITRNQPGTSGVIGYEWTEPDIHPAACIGSTTSTSS</sequence>
<protein>
    <submittedName>
        <fullName evidence="2">Uncharacterized protein</fullName>
    </submittedName>
</protein>
<name>A0A916UBZ6_9HYPH</name>
<proteinExistence type="predicted"/>
<dbReference type="EMBL" id="BMGG01000004">
    <property type="protein sequence ID" value="GGC66669.1"/>
    <property type="molecule type" value="Genomic_DNA"/>
</dbReference>